<name>A0A8S5ULN8_9CAUD</name>
<dbReference type="InterPro" id="IPR012337">
    <property type="entry name" value="RNaseH-like_sf"/>
</dbReference>
<keyword evidence="2" id="KW-0540">Nuclease</keyword>
<organism evidence="2">
    <name type="scientific">Myoviridae sp. ctCo31</name>
    <dbReference type="NCBI Taxonomy" id="2825053"/>
    <lineage>
        <taxon>Viruses</taxon>
        <taxon>Duplodnaviria</taxon>
        <taxon>Heunggongvirae</taxon>
        <taxon>Uroviricota</taxon>
        <taxon>Caudoviricetes</taxon>
    </lineage>
</organism>
<accession>A0A8S5ULN8</accession>
<evidence type="ECO:0000259" key="1">
    <source>
        <dbReference type="Pfam" id="PF16473"/>
    </source>
</evidence>
<proteinExistence type="predicted"/>
<keyword evidence="2" id="KW-0269">Exonuclease</keyword>
<reference evidence="2" key="1">
    <citation type="journal article" date="2021" name="Proc. Natl. Acad. Sci. U.S.A.">
        <title>A Catalog of Tens of Thousands of Viruses from Human Metagenomes Reveals Hidden Associations with Chronic Diseases.</title>
        <authorList>
            <person name="Tisza M.J."/>
            <person name="Buck C.B."/>
        </authorList>
    </citation>
    <scope>NUCLEOTIDE SEQUENCE</scope>
    <source>
        <strain evidence="2">CtCo31</strain>
    </source>
</reference>
<dbReference type="Pfam" id="PF16473">
    <property type="entry name" value="Rv2179c-like"/>
    <property type="match status" value="1"/>
</dbReference>
<evidence type="ECO:0000313" key="2">
    <source>
        <dbReference type="EMBL" id="DAF95405.1"/>
    </source>
</evidence>
<dbReference type="SUPFAM" id="SSF53098">
    <property type="entry name" value="Ribonuclease H-like"/>
    <property type="match status" value="1"/>
</dbReference>
<dbReference type="InterPro" id="IPR033390">
    <property type="entry name" value="Rv2179c-like"/>
</dbReference>
<keyword evidence="2" id="KW-0378">Hydrolase</keyword>
<feature type="domain" description="3'-5' exoribonuclease Rv2179c-like" evidence="1">
    <location>
        <begin position="4"/>
        <end position="187"/>
    </location>
</feature>
<dbReference type="EMBL" id="BK016109">
    <property type="protein sequence ID" value="DAF95405.1"/>
    <property type="molecule type" value="Genomic_DNA"/>
</dbReference>
<dbReference type="GO" id="GO:0004527">
    <property type="term" value="F:exonuclease activity"/>
    <property type="evidence" value="ECO:0007669"/>
    <property type="project" value="UniProtKB-KW"/>
</dbReference>
<protein>
    <submittedName>
        <fullName evidence="2">Exonuclease</fullName>
    </submittedName>
</protein>
<sequence length="217" mass="24684">MKSFIFDTETLGKSPDGVILDISCLVVDLDQVEAPPKFMDLVKAGKQWKLDVKDQLKLGRKTDPKVIEWWKGKSDEAKKVLVTNGTEVKLNDALDEFSLYLTSNGIDQKTSLGFCRGMSFDFPLLVHSLAQKYNQDTFEYEPCRFWNQRDIRSVISGLLLDDKRTTTPLRKGILQGFVKHNSLHDIAKDALMIIYAKRYALGLEELPLNDEVDPESL</sequence>